<organism evidence="1 2">
    <name type="scientific">Paenibacillus faecis</name>
    <dbReference type="NCBI Taxonomy" id="862114"/>
    <lineage>
        <taxon>Bacteria</taxon>
        <taxon>Bacillati</taxon>
        <taxon>Bacillota</taxon>
        <taxon>Bacilli</taxon>
        <taxon>Bacillales</taxon>
        <taxon>Paenibacillaceae</taxon>
        <taxon>Paenibacillus</taxon>
    </lineage>
</organism>
<protein>
    <recommendedName>
        <fullName evidence="3">Tetratricopeptide repeat protein</fullName>
    </recommendedName>
</protein>
<dbReference type="EMBL" id="VSDO01000002">
    <property type="protein sequence ID" value="TYA13533.1"/>
    <property type="molecule type" value="Genomic_DNA"/>
</dbReference>
<proteinExistence type="predicted"/>
<reference evidence="1 2" key="1">
    <citation type="submission" date="2019-08" db="EMBL/GenBank/DDBJ databases">
        <title>Genome sequencing of Paenibacillus faecis DSM 23593(T).</title>
        <authorList>
            <person name="Kook J.-K."/>
            <person name="Park S.-N."/>
            <person name="Lim Y.K."/>
        </authorList>
    </citation>
    <scope>NUCLEOTIDE SEQUENCE [LARGE SCALE GENOMIC DNA]</scope>
    <source>
        <strain evidence="1 2">DSM 23593</strain>
    </source>
</reference>
<dbReference type="Proteomes" id="UP000325218">
    <property type="component" value="Unassembled WGS sequence"/>
</dbReference>
<gene>
    <name evidence="1" type="ORF">FRY98_12870</name>
</gene>
<name>A0A5D0CUE0_9BACL</name>
<dbReference type="RefSeq" id="WP_148452304.1">
    <property type="nucleotide sequence ID" value="NZ_VSDO01000002.1"/>
</dbReference>
<comment type="caution">
    <text evidence="1">The sequence shown here is derived from an EMBL/GenBank/DDBJ whole genome shotgun (WGS) entry which is preliminary data.</text>
</comment>
<dbReference type="AlphaFoldDB" id="A0A5D0CUE0"/>
<accession>A0A5D0CUE0</accession>
<evidence type="ECO:0000313" key="2">
    <source>
        <dbReference type="Proteomes" id="UP000325218"/>
    </source>
</evidence>
<keyword evidence="2" id="KW-1185">Reference proteome</keyword>
<evidence type="ECO:0008006" key="3">
    <source>
        <dbReference type="Google" id="ProtNLM"/>
    </source>
</evidence>
<dbReference type="OrthoDB" id="6624781at2"/>
<evidence type="ECO:0000313" key="1">
    <source>
        <dbReference type="EMBL" id="TYA13533.1"/>
    </source>
</evidence>
<sequence length="156" mass="17731">MKQTYHKIPRSGIPKITRLSDLSEDRRFNLIDPAGNRLLIGQRHDSSKLKPHDESIWETPNRPLNTYEIAYRLAYAKDDHTAAVKVLDKMLASDKEAANTLRYKALILRADLAFSSDDTDLAKQLLAQAKQLILTDQELEQVRGDMDKMNELLNGG</sequence>